<reference evidence="3 4" key="1">
    <citation type="submission" date="2021-03" db="EMBL/GenBank/DDBJ databases">
        <authorList>
            <person name="Shang D.-D."/>
            <person name="Du Z.-J."/>
            <person name="Chen G.-J."/>
        </authorList>
    </citation>
    <scope>NUCLEOTIDE SEQUENCE [LARGE SCALE GENOMIC DNA]</scope>
    <source>
        <strain evidence="3 4">F1192</strain>
    </source>
</reference>
<evidence type="ECO:0000313" key="3">
    <source>
        <dbReference type="EMBL" id="MBO1531858.1"/>
    </source>
</evidence>
<evidence type="ECO:0000313" key="4">
    <source>
        <dbReference type="Proteomes" id="UP000664554"/>
    </source>
</evidence>
<dbReference type="Pfam" id="PF07676">
    <property type="entry name" value="PD40"/>
    <property type="match status" value="3"/>
</dbReference>
<name>A0ABS3NR85_9GAMM</name>
<organism evidence="3 4">
    <name type="scientific">Psychrobacter coccoides</name>
    <dbReference type="NCBI Taxonomy" id="2818440"/>
    <lineage>
        <taxon>Bacteria</taxon>
        <taxon>Pseudomonadati</taxon>
        <taxon>Pseudomonadota</taxon>
        <taxon>Gammaproteobacteria</taxon>
        <taxon>Moraxellales</taxon>
        <taxon>Moraxellaceae</taxon>
        <taxon>Psychrobacter</taxon>
    </lineage>
</organism>
<evidence type="ECO:0000256" key="2">
    <source>
        <dbReference type="SAM" id="SignalP"/>
    </source>
</evidence>
<comment type="similarity">
    <text evidence="1">Belongs to the TolB family.</text>
</comment>
<dbReference type="Gene3D" id="2.120.10.30">
    <property type="entry name" value="TolB, C-terminal domain"/>
    <property type="match status" value="1"/>
</dbReference>
<dbReference type="PANTHER" id="PTHR36842">
    <property type="entry name" value="PROTEIN TOLB HOMOLOG"/>
    <property type="match status" value="1"/>
</dbReference>
<feature type="signal peptide" evidence="2">
    <location>
        <begin position="1"/>
        <end position="30"/>
    </location>
</feature>
<dbReference type="SUPFAM" id="SSF69304">
    <property type="entry name" value="Tricorn protease N-terminal domain"/>
    <property type="match status" value="1"/>
</dbReference>
<dbReference type="Proteomes" id="UP000664554">
    <property type="component" value="Unassembled WGS sequence"/>
</dbReference>
<dbReference type="InterPro" id="IPR011042">
    <property type="entry name" value="6-blade_b-propeller_TolB-like"/>
</dbReference>
<comment type="caution">
    <text evidence="3">The sequence shown here is derived from an EMBL/GenBank/DDBJ whole genome shotgun (WGS) entry which is preliminary data.</text>
</comment>
<dbReference type="EMBL" id="JAGBKM010000025">
    <property type="protein sequence ID" value="MBO1531858.1"/>
    <property type="molecule type" value="Genomic_DNA"/>
</dbReference>
<gene>
    <name evidence="3" type="ORF">J3492_11640</name>
</gene>
<keyword evidence="4" id="KW-1185">Reference proteome</keyword>
<dbReference type="PANTHER" id="PTHR36842:SF1">
    <property type="entry name" value="PROTEIN TOLB"/>
    <property type="match status" value="1"/>
</dbReference>
<dbReference type="InterPro" id="IPR011659">
    <property type="entry name" value="WD40"/>
</dbReference>
<keyword evidence="2" id="KW-0732">Signal</keyword>
<feature type="chain" id="PRO_5045166929" evidence="2">
    <location>
        <begin position="31"/>
        <end position="326"/>
    </location>
</feature>
<sequence>MLYDAGTRYFIPKRIAMLSMVAALSALLSACHSLPSSELSPYSTHRHSHTLSAGMPLIDSQGRIAYIEEQGTGKAKISRLYSIRPDGSKRQLIDQIKGYIYAPSWSADGKRLAYSKQALRQQPKIYIYDSASRSSRLIVDAPGSHLSPSFSPDGQKLLYSSTVDGDADIYELNLSDGHTRQLTTLPSTEVQPSYASDGQSFVYTSDKVRANHPRLYRYRFATAKATRIPTAGYAASAQLSLDGQHMGYLNGQSAAIMNVTSGQVIALSNTGLDEPARLSPSGRYAIYPTRNAQGVGSLVVHSLSDHTSYSISSQAGGVVRSPVWGR</sequence>
<proteinExistence type="inferred from homology"/>
<evidence type="ECO:0000256" key="1">
    <source>
        <dbReference type="ARBA" id="ARBA00009820"/>
    </source>
</evidence>
<accession>A0ABS3NR85</accession>
<protein>
    <submittedName>
        <fullName evidence="3">PD40 domain-containing protein</fullName>
    </submittedName>
</protein>